<evidence type="ECO:0000313" key="6">
    <source>
        <dbReference type="Proteomes" id="UP001153321"/>
    </source>
</evidence>
<sequence length="602" mass="67764">MEKDKSSQAVTIQRGNTKESDTKASSIGSRIFEKSQDSRIIQEVSNSEESESDHNYDFEKNGPKRLTAYHNKEITKKPRVDSEDLINDLEEYYLTITNFPKDWKLKIIWIEWSVPFYTLYMGFRGNKLIFLGIIFCSAIQCGHIDEMQILRRKRRSKIFAIRLTFQSFEKCIDVLKKLDKVIVMGNVLKVRISESYMAYSVDCSGVNLVDDDPRIFKSKVAASTQWRPLDDFWGRDPEGLYGLKPEFLQCLNIKPPLSRIVHVTNFRCDKTELREVMEMAGTVTMISVVYTNHKYAKVVFSHPLEAVQAISMLDGQLYYGLPLKIMIDRNPPDIIVKPKGLAGVGQGLGLRGVPLRNIAHEYQRYLNHQESAINPVVFANKSKGKLEKEDSKEVVKAIAEIFKMPPACNVINSTVPTVPMVVNIDDLECPESDSDGGKERSKASGVVKGSDNQKSSKDRKDTSNGSSSVKSSSPKKPNYSVTDIMPNCMINSCIFNPYFRPGPNDRPRFYHPSPYGPRLPYPMGPPPTHIMPPNLNGLPPKGNVTVKFSNLPPSTTFPLLCEQLAQCGQVMVVQLTQPGCAVATFGHPSQAERCISILFKQY</sequence>
<dbReference type="GO" id="GO:0005634">
    <property type="term" value="C:nucleus"/>
    <property type="evidence" value="ECO:0007669"/>
    <property type="project" value="TreeGrafter"/>
</dbReference>
<keyword evidence="6" id="KW-1185">Reference proteome</keyword>
<dbReference type="EMBL" id="LR824546">
    <property type="protein sequence ID" value="CAH1637454.1"/>
    <property type="molecule type" value="Genomic_DNA"/>
</dbReference>
<dbReference type="CDD" id="cd00590">
    <property type="entry name" value="RRM_SF"/>
    <property type="match status" value="2"/>
</dbReference>
<evidence type="ECO:0000259" key="4">
    <source>
        <dbReference type="PROSITE" id="PS50102"/>
    </source>
</evidence>
<evidence type="ECO:0000256" key="3">
    <source>
        <dbReference type="SAM" id="MobiDB-lite"/>
    </source>
</evidence>
<feature type="region of interest" description="Disordered" evidence="3">
    <location>
        <begin position="1"/>
        <end position="57"/>
    </location>
</feature>
<dbReference type="PANTHER" id="PTHR23003">
    <property type="entry name" value="RNA RECOGNITION MOTIF RRM DOMAIN CONTAINING PROTEIN"/>
    <property type="match status" value="1"/>
</dbReference>
<feature type="region of interest" description="Disordered" evidence="3">
    <location>
        <begin position="429"/>
        <end position="478"/>
    </location>
</feature>
<organism evidence="5 6">
    <name type="scientific">Spodoptera littoralis</name>
    <name type="common">Egyptian cotton leafworm</name>
    <dbReference type="NCBI Taxonomy" id="7109"/>
    <lineage>
        <taxon>Eukaryota</taxon>
        <taxon>Metazoa</taxon>
        <taxon>Ecdysozoa</taxon>
        <taxon>Arthropoda</taxon>
        <taxon>Hexapoda</taxon>
        <taxon>Insecta</taxon>
        <taxon>Pterygota</taxon>
        <taxon>Neoptera</taxon>
        <taxon>Endopterygota</taxon>
        <taxon>Lepidoptera</taxon>
        <taxon>Glossata</taxon>
        <taxon>Ditrysia</taxon>
        <taxon>Noctuoidea</taxon>
        <taxon>Noctuidae</taxon>
        <taxon>Amphipyrinae</taxon>
        <taxon>Spodoptera</taxon>
    </lineage>
</organism>
<dbReference type="PANTHER" id="PTHR23003:SF3">
    <property type="entry name" value="FI21236P1-RELATED"/>
    <property type="match status" value="1"/>
</dbReference>
<dbReference type="InterPro" id="IPR000504">
    <property type="entry name" value="RRM_dom"/>
</dbReference>
<gene>
    <name evidence="5" type="ORF">SPLIT_LOCUS2815</name>
</gene>
<dbReference type="SUPFAM" id="SSF54928">
    <property type="entry name" value="RNA-binding domain, RBD"/>
    <property type="match status" value="1"/>
</dbReference>
<dbReference type="InterPro" id="IPR035979">
    <property type="entry name" value="RBD_domain_sf"/>
</dbReference>
<name>A0A9P0I0A2_SPOLI</name>
<dbReference type="AlphaFoldDB" id="A0A9P0I0A2"/>
<dbReference type="InterPro" id="IPR050374">
    <property type="entry name" value="RRT5_SRSF_SR"/>
</dbReference>
<evidence type="ECO:0000256" key="2">
    <source>
        <dbReference type="PROSITE-ProRule" id="PRU00176"/>
    </source>
</evidence>
<dbReference type="GO" id="GO:0005737">
    <property type="term" value="C:cytoplasm"/>
    <property type="evidence" value="ECO:0007669"/>
    <property type="project" value="TreeGrafter"/>
</dbReference>
<feature type="compositionally biased region" description="Low complexity" evidence="3">
    <location>
        <begin position="463"/>
        <end position="478"/>
    </location>
</feature>
<evidence type="ECO:0000313" key="5">
    <source>
        <dbReference type="EMBL" id="CAH1637454.1"/>
    </source>
</evidence>
<keyword evidence="1 2" id="KW-0694">RNA-binding</keyword>
<dbReference type="GO" id="GO:0003729">
    <property type="term" value="F:mRNA binding"/>
    <property type="evidence" value="ECO:0007669"/>
    <property type="project" value="TreeGrafter"/>
</dbReference>
<dbReference type="InterPro" id="IPR012677">
    <property type="entry name" value="Nucleotide-bd_a/b_plait_sf"/>
</dbReference>
<protein>
    <recommendedName>
        <fullName evidence="4">RRM domain-containing protein</fullName>
    </recommendedName>
</protein>
<feature type="domain" description="RRM" evidence="4">
    <location>
        <begin position="259"/>
        <end position="330"/>
    </location>
</feature>
<dbReference type="PROSITE" id="PS50102">
    <property type="entry name" value="RRM"/>
    <property type="match status" value="1"/>
</dbReference>
<proteinExistence type="predicted"/>
<dbReference type="SMART" id="SM00360">
    <property type="entry name" value="RRM"/>
    <property type="match status" value="1"/>
</dbReference>
<reference evidence="5" key="1">
    <citation type="submission" date="2022-02" db="EMBL/GenBank/DDBJ databases">
        <authorList>
            <person name="King R."/>
        </authorList>
    </citation>
    <scope>NUCLEOTIDE SEQUENCE</scope>
</reference>
<dbReference type="Gene3D" id="3.30.70.330">
    <property type="match status" value="1"/>
</dbReference>
<dbReference type="Proteomes" id="UP001153321">
    <property type="component" value="Chromosome 15"/>
</dbReference>
<accession>A0A9P0I0A2</accession>
<dbReference type="GO" id="GO:1990904">
    <property type="term" value="C:ribonucleoprotein complex"/>
    <property type="evidence" value="ECO:0007669"/>
    <property type="project" value="TreeGrafter"/>
</dbReference>
<dbReference type="Pfam" id="PF00076">
    <property type="entry name" value="RRM_1"/>
    <property type="match status" value="1"/>
</dbReference>
<evidence type="ECO:0000256" key="1">
    <source>
        <dbReference type="ARBA" id="ARBA00022884"/>
    </source>
</evidence>